<comment type="caution">
    <text evidence="1">The sequence shown here is derived from an EMBL/GenBank/DDBJ whole genome shotgun (WGS) entry which is preliminary data.</text>
</comment>
<sequence>MHIDRFEDGKIVKYWGQGDARGLMQKLGIMFVPSPKLLLPILKNSVSKLFK</sequence>
<reference evidence="1" key="1">
    <citation type="journal article" date="2021" name="Antonie Van Leeuwenhoek">
        <title>Draft genome and description of Waterburya agarophytonicola gen. nov. sp. nov. (Pleurocapsales, Cyanobacteria): a seaweed symbiont.</title>
        <authorList>
            <person name="Bonthond G."/>
            <person name="Shalygin S."/>
            <person name="Bayer T."/>
            <person name="Weinberger F."/>
        </authorList>
    </citation>
    <scope>NUCLEOTIDE SEQUENCE</scope>
    <source>
        <strain evidence="1">KI4</strain>
    </source>
</reference>
<dbReference type="AlphaFoldDB" id="A0A964BNC6"/>
<evidence type="ECO:0000313" key="1">
    <source>
        <dbReference type="EMBL" id="MCC0176613.1"/>
    </source>
</evidence>
<dbReference type="Proteomes" id="UP000729733">
    <property type="component" value="Unassembled WGS sequence"/>
</dbReference>
<evidence type="ECO:0000313" key="2">
    <source>
        <dbReference type="Proteomes" id="UP000729733"/>
    </source>
</evidence>
<name>A0A964BNC6_9CYAN</name>
<dbReference type="InterPro" id="IPR032710">
    <property type="entry name" value="NTF2-like_dom_sf"/>
</dbReference>
<organism evidence="1 2">
    <name type="scientific">Waterburya agarophytonicola KI4</name>
    <dbReference type="NCBI Taxonomy" id="2874699"/>
    <lineage>
        <taxon>Bacteria</taxon>
        <taxon>Bacillati</taxon>
        <taxon>Cyanobacteriota</taxon>
        <taxon>Cyanophyceae</taxon>
        <taxon>Pleurocapsales</taxon>
        <taxon>Hyellaceae</taxon>
        <taxon>Waterburya</taxon>
        <taxon>Waterburya agarophytonicola</taxon>
    </lineage>
</organism>
<keyword evidence="2" id="KW-1185">Reference proteome</keyword>
<dbReference type="SUPFAM" id="SSF54427">
    <property type="entry name" value="NTF2-like"/>
    <property type="match status" value="1"/>
</dbReference>
<accession>A0A964BNC6</accession>
<dbReference type="Gene3D" id="3.10.450.50">
    <property type="match status" value="1"/>
</dbReference>
<protein>
    <submittedName>
        <fullName evidence="1">Uncharacterized protein</fullName>
    </submittedName>
</protein>
<gene>
    <name evidence="1" type="ORF">I4641_06425</name>
</gene>
<proteinExistence type="predicted"/>
<dbReference type="EMBL" id="JADWDC010000010">
    <property type="protein sequence ID" value="MCC0176613.1"/>
    <property type="molecule type" value="Genomic_DNA"/>
</dbReference>